<keyword evidence="9 19" id="KW-0677">Repeat</keyword>
<comment type="caution">
    <text evidence="19">Lacks conserved residue(s) required for the propagation of feature annotation.</text>
</comment>
<evidence type="ECO:0000256" key="6">
    <source>
        <dbReference type="ARBA" id="ARBA00022598"/>
    </source>
</evidence>
<dbReference type="InterPro" id="IPR011761">
    <property type="entry name" value="ATP-grasp"/>
</dbReference>
<keyword evidence="6 19" id="KW-0436">Ligase</keyword>
<feature type="region of interest" description="Carboxyphosphate synthetic domain" evidence="19">
    <location>
        <begin position="1"/>
        <end position="402"/>
    </location>
</feature>
<dbReference type="GO" id="GO:0044205">
    <property type="term" value="P:'de novo' UMP biosynthetic process"/>
    <property type="evidence" value="ECO:0007669"/>
    <property type="project" value="UniProtKB-UniRule"/>
</dbReference>
<dbReference type="InterPro" id="IPR016185">
    <property type="entry name" value="PreATP-grasp_dom_sf"/>
</dbReference>
<dbReference type="PROSITE" id="PS00866">
    <property type="entry name" value="CPSASE_1"/>
    <property type="match status" value="1"/>
</dbReference>
<dbReference type="Gene3D" id="3.30.470.20">
    <property type="entry name" value="ATP-grasp fold, B domain"/>
    <property type="match status" value="2"/>
</dbReference>
<evidence type="ECO:0000256" key="7">
    <source>
        <dbReference type="ARBA" id="ARBA00022605"/>
    </source>
</evidence>
<dbReference type="Gene3D" id="3.40.50.1380">
    <property type="entry name" value="Methylglyoxal synthase-like domain"/>
    <property type="match status" value="1"/>
</dbReference>
<keyword evidence="14" id="KW-0464">Manganese</keyword>
<comment type="pathway">
    <text evidence="2 19">Pyrimidine metabolism; UMP biosynthesis via de novo pathway; (S)-dihydroorotate from bicarbonate: step 1/3.</text>
</comment>
<dbReference type="PANTHER" id="PTHR11405">
    <property type="entry name" value="CARBAMOYLTRANSFERASE FAMILY MEMBER"/>
    <property type="match status" value="1"/>
</dbReference>
<dbReference type="FunFam" id="3.30.1490.20:FF:000001">
    <property type="entry name" value="Carbamoyl-phosphate synthase large chain"/>
    <property type="match status" value="1"/>
</dbReference>
<comment type="cofactor">
    <cofactor evidence="19">
        <name>Mg(2+)</name>
        <dbReference type="ChEBI" id="CHEBI:18420"/>
    </cofactor>
    <cofactor evidence="19">
        <name>Mn(2+)</name>
        <dbReference type="ChEBI" id="CHEBI:29035"/>
    </cofactor>
    <text evidence="19">Binds 4 Mg(2+) or Mn(2+) ions per subunit.</text>
</comment>
<feature type="binding site" evidence="19">
    <location>
        <position position="301"/>
    </location>
    <ligand>
        <name>Mg(2+)</name>
        <dbReference type="ChEBI" id="CHEBI:18420"/>
        <label>2</label>
    </ligand>
</feature>
<comment type="subunit">
    <text evidence="18 19">Composed of two chains; the small (or glutamine) chain promotes the hydrolysis of glutamine to ammonia, which is used by the large (or ammonia) chain to synthesize carbamoyl phosphate. Tetramer of heterodimers (alpha,beta)4.</text>
</comment>
<comment type="cofactor">
    <cofactor evidence="1">
        <name>Mn(2+)</name>
        <dbReference type="ChEBI" id="CHEBI:29035"/>
    </cofactor>
</comment>
<dbReference type="EC" id="6.3.4.16" evidence="19"/>
<dbReference type="FunFam" id="3.30.470.20:FF:000007">
    <property type="entry name" value="Carbamoyl-phosphate synthase large chain"/>
    <property type="match status" value="1"/>
</dbReference>
<evidence type="ECO:0000256" key="17">
    <source>
        <dbReference type="ARBA" id="ARBA00057223"/>
    </source>
</evidence>
<dbReference type="InterPro" id="IPR005483">
    <property type="entry name" value="CPSase_dom"/>
</dbReference>
<evidence type="ECO:0000259" key="21">
    <source>
        <dbReference type="PROSITE" id="PS51855"/>
    </source>
</evidence>
<feature type="domain" description="ATP-grasp" evidence="20">
    <location>
        <begin position="133"/>
        <end position="328"/>
    </location>
</feature>
<feature type="domain" description="MGS-like" evidence="21">
    <location>
        <begin position="940"/>
        <end position="1077"/>
    </location>
</feature>
<dbReference type="GO" id="GO:0004087">
    <property type="term" value="F:carbamoyl-phosphate synthase (ammonia) activity"/>
    <property type="evidence" value="ECO:0007669"/>
    <property type="project" value="UniProtKB-EC"/>
</dbReference>
<feature type="binding site" evidence="19">
    <location>
        <position position="241"/>
    </location>
    <ligand>
        <name>ATP</name>
        <dbReference type="ChEBI" id="CHEBI:30616"/>
        <label>1</label>
    </ligand>
</feature>
<evidence type="ECO:0000256" key="1">
    <source>
        <dbReference type="ARBA" id="ARBA00001936"/>
    </source>
</evidence>
<feature type="binding site" evidence="19">
    <location>
        <position position="285"/>
    </location>
    <ligand>
        <name>Mn(2+)</name>
        <dbReference type="ChEBI" id="CHEBI:29035"/>
        <label>1</label>
    </ligand>
</feature>
<dbReference type="FunFam" id="3.30.470.20:FF:000013">
    <property type="entry name" value="Carbamoyl-phosphate synthase large chain"/>
    <property type="match status" value="1"/>
</dbReference>
<evidence type="ECO:0000256" key="15">
    <source>
        <dbReference type="ARBA" id="ARBA00047359"/>
    </source>
</evidence>
<dbReference type="PROSITE" id="PS50975">
    <property type="entry name" value="ATP_GRASP"/>
    <property type="match status" value="2"/>
</dbReference>
<feature type="binding site" evidence="19">
    <location>
        <position position="844"/>
    </location>
    <ligand>
        <name>Mn(2+)</name>
        <dbReference type="ChEBI" id="CHEBI:29035"/>
        <label>3</label>
    </ligand>
</feature>
<accession>A0AAU7C8D9</accession>
<evidence type="ECO:0000256" key="2">
    <source>
        <dbReference type="ARBA" id="ARBA00004812"/>
    </source>
</evidence>
<dbReference type="GO" id="GO:0006526">
    <property type="term" value="P:L-arginine biosynthetic process"/>
    <property type="evidence" value="ECO:0007669"/>
    <property type="project" value="UniProtKB-UniRule"/>
</dbReference>
<dbReference type="AlphaFoldDB" id="A0AAU7C8D9"/>
<dbReference type="InterPro" id="IPR036897">
    <property type="entry name" value="CarbamoylP_synth_lsu_oligo_sf"/>
</dbReference>
<feature type="binding site" evidence="19">
    <location>
        <position position="169"/>
    </location>
    <ligand>
        <name>ATP</name>
        <dbReference type="ChEBI" id="CHEBI:30616"/>
        <label>1</label>
    </ligand>
</feature>
<dbReference type="GO" id="GO:0046872">
    <property type="term" value="F:metal ion binding"/>
    <property type="evidence" value="ECO:0007669"/>
    <property type="project" value="UniProtKB-KW"/>
</dbReference>
<feature type="binding site" evidence="19">
    <location>
        <position position="299"/>
    </location>
    <ligand>
        <name>Mg(2+)</name>
        <dbReference type="ChEBI" id="CHEBI:18420"/>
        <label>2</label>
    </ligand>
</feature>
<dbReference type="GO" id="GO:0006541">
    <property type="term" value="P:glutamine metabolic process"/>
    <property type="evidence" value="ECO:0007669"/>
    <property type="project" value="TreeGrafter"/>
</dbReference>
<evidence type="ECO:0000256" key="13">
    <source>
        <dbReference type="ARBA" id="ARBA00022975"/>
    </source>
</evidence>
<dbReference type="InterPro" id="IPR011607">
    <property type="entry name" value="MGS-like_dom"/>
</dbReference>
<evidence type="ECO:0000256" key="8">
    <source>
        <dbReference type="ARBA" id="ARBA00022723"/>
    </source>
</evidence>
<dbReference type="NCBIfam" id="NF009455">
    <property type="entry name" value="PRK12815.1"/>
    <property type="match status" value="1"/>
</dbReference>
<dbReference type="Pfam" id="PF02787">
    <property type="entry name" value="CPSase_L_D3"/>
    <property type="match status" value="1"/>
</dbReference>
<keyword evidence="11 19" id="KW-0067">ATP-binding</keyword>
<evidence type="ECO:0000256" key="19">
    <source>
        <dbReference type="HAMAP-Rule" id="MF_01210"/>
    </source>
</evidence>
<evidence type="ECO:0000256" key="4">
    <source>
        <dbReference type="ARBA" id="ARBA00009799"/>
    </source>
</evidence>
<feature type="binding site" evidence="19">
    <location>
        <position position="764"/>
    </location>
    <ligand>
        <name>ATP</name>
        <dbReference type="ChEBI" id="CHEBI:30616"/>
        <label>2</label>
    </ligand>
</feature>
<dbReference type="Gene3D" id="3.40.50.20">
    <property type="match status" value="2"/>
</dbReference>
<keyword evidence="10 19" id="KW-0547">Nucleotide-binding</keyword>
<feature type="binding site" evidence="19">
    <location>
        <position position="844"/>
    </location>
    <ligand>
        <name>Mg(2+)</name>
        <dbReference type="ChEBI" id="CHEBI:18420"/>
        <label>4</label>
    </ligand>
</feature>
<keyword evidence="7 19" id="KW-0028">Amino-acid biosynthesis</keyword>
<feature type="binding site" evidence="19">
    <location>
        <position position="832"/>
    </location>
    <ligand>
        <name>Mn(2+)</name>
        <dbReference type="ChEBI" id="CHEBI:29035"/>
        <label>3</label>
    </ligand>
</feature>
<feature type="binding site" evidence="19">
    <location>
        <position position="790"/>
    </location>
    <ligand>
        <name>ATP</name>
        <dbReference type="ChEBI" id="CHEBI:30616"/>
        <label>2</label>
    </ligand>
</feature>
<dbReference type="CDD" id="cd01424">
    <property type="entry name" value="MGS_CPS_II"/>
    <property type="match status" value="1"/>
</dbReference>
<feature type="binding site" evidence="19">
    <location>
        <position position="299"/>
    </location>
    <ligand>
        <name>Mn(2+)</name>
        <dbReference type="ChEBI" id="CHEBI:29035"/>
        <label>1</label>
    </ligand>
</feature>
<keyword evidence="13 19" id="KW-0665">Pyrimidine biosynthesis</keyword>
<sequence length="1077" mass="116895">MPKRTDLKTILIIGAGPIVIGQACEFDYSGTQACKALREEGYRVVLVNSNPATIMTDPDMADRTYVEPITPEFVERIIAAERPDAVLPTLGGQTGLNVALALHDSGVLDRYNCKLIGATAEAIRKAEDRQLFKVCMERIGLQSARSGLAHNLDEARGIRDELGLPCVLRPSFTMGGSGGGVAYNRDEFDKMVAYALELSPVHSVLIEESLVGWKEYEMEVMRDEADNAVIICSIENLDPMGVHTGDSVTVAPAQTLTDKEYQRMRDASLAILREIGVETGGSNVQFAIDPATGRMVVIEMNPRVSRSSALASKATGFPIAKIAAKLAVGYRLDELRNDITGQTCACFEPSIDYVVTKVPRWAFEKFPEASTELTTQMKSVGEVMAIGRTFRESLQKALRGLEVGRFGLGADPKDRWGTEDQPTEEEIQGKLATPNPERLWFLRYAMLAGMSIERIHELTAIDRWFLVNIAELVETEATLRQVDSLERAGESLLRLAKRDGFSDRQLAHLWGSSEAEVRRERKRLGVEAVYKLVDTCAAEFEATTPYYYSTYESTDEARVSDKPRIVVLGGGPNRIGQGIEFDYCCCQAAFALSRDGYEVVMVNSNPETVSTDYDTSDSLFFEPLTAEDVLNVCERVKPVGVIVQFGGQTPLNLARALEAAGVPILGTTPESIELAEDRERFHAVIERLGLRQPPSATALKYEEARRIAERIGYPVVVRPSFVLGGRGMEIVYDESALARYMTEAVEVSAGHPILIDKFLEDAQEVDVDAVSDGERTIVAGVMEHIEEAGIHSGDSACAIPPFSLPAEVVTELKRQTRLLADAIRVRGLMNIQFAVKDGEVYVLEVNPRASRTVPFVSKATGLELARAAARVMAGRTLAEQGIESDPEPNYVSVKESVFPFAKFAGVDIVLGPEMRSTGEVMGIDLDFAGAFAKAQLAASIRLPESGTVFVSVAARDRQAVLPVAARLAELGYDLMSTAGTAAALAEAGIAVSVVRKLSEGRPNLLDHLANGSIALIVNTPSGKGARTDEGRIRASAVSHGVPCITTIAGGKAAVAALERMRQGPLAVYALQDLLKRS</sequence>
<dbReference type="InterPro" id="IPR058047">
    <property type="entry name" value="CPSase_preATP-grasp"/>
</dbReference>
<evidence type="ECO:0000256" key="18">
    <source>
        <dbReference type="ARBA" id="ARBA00062056"/>
    </source>
</evidence>
<evidence type="ECO:0000259" key="20">
    <source>
        <dbReference type="PROSITE" id="PS50975"/>
    </source>
</evidence>
<feature type="binding site" evidence="19">
    <location>
        <position position="285"/>
    </location>
    <ligand>
        <name>Mg(2+)</name>
        <dbReference type="ChEBI" id="CHEBI:18420"/>
        <label>1</label>
    </ligand>
</feature>
<name>A0AAU7C8D9_9BACT</name>
<feature type="binding site" evidence="19">
    <location>
        <position position="129"/>
    </location>
    <ligand>
        <name>ATP</name>
        <dbReference type="ChEBI" id="CHEBI:30616"/>
        <label>1</label>
    </ligand>
</feature>
<comment type="similarity">
    <text evidence="4 19">Belongs to the CarB family.</text>
</comment>
<dbReference type="InterPro" id="IPR033937">
    <property type="entry name" value="MGS_CPS_CarB"/>
</dbReference>
<comment type="catalytic activity">
    <reaction evidence="15 19">
        <text>hydrogencarbonate + NH4(+) + 2 ATP = carbamoyl phosphate + 2 ADP + phosphate + 2 H(+)</text>
        <dbReference type="Rhea" id="RHEA:18029"/>
        <dbReference type="ChEBI" id="CHEBI:15378"/>
        <dbReference type="ChEBI" id="CHEBI:17544"/>
        <dbReference type="ChEBI" id="CHEBI:28938"/>
        <dbReference type="ChEBI" id="CHEBI:30616"/>
        <dbReference type="ChEBI" id="CHEBI:43474"/>
        <dbReference type="ChEBI" id="CHEBI:58228"/>
        <dbReference type="ChEBI" id="CHEBI:456216"/>
        <dbReference type="EC" id="6.3.4.16"/>
    </reaction>
</comment>
<feature type="binding site" evidence="19">
    <location>
        <position position="175"/>
    </location>
    <ligand>
        <name>ATP</name>
        <dbReference type="ChEBI" id="CHEBI:30616"/>
        <label>1</label>
    </ligand>
</feature>
<dbReference type="SUPFAM" id="SSF52440">
    <property type="entry name" value="PreATP-grasp domain"/>
    <property type="match status" value="2"/>
</dbReference>
<dbReference type="GO" id="GO:0005737">
    <property type="term" value="C:cytoplasm"/>
    <property type="evidence" value="ECO:0007669"/>
    <property type="project" value="TreeGrafter"/>
</dbReference>
<comment type="pathway">
    <text evidence="3 19">Amino-acid biosynthesis; L-arginine biosynthesis; carbamoyl phosphate from bicarbonate: step 1/1.</text>
</comment>
<reference evidence="22" key="1">
    <citation type="submission" date="2024-05" db="EMBL/GenBank/DDBJ databases">
        <title>Planctomycetes of the genus Singulisphaera possess chitinolytic capabilities.</title>
        <authorList>
            <person name="Ivanova A."/>
        </authorList>
    </citation>
    <scope>NUCLEOTIDE SEQUENCE</scope>
    <source>
        <strain evidence="22">Ch08T</strain>
    </source>
</reference>
<dbReference type="RefSeq" id="WP_406694098.1">
    <property type="nucleotide sequence ID" value="NZ_CP155447.1"/>
</dbReference>
<evidence type="ECO:0000256" key="5">
    <source>
        <dbReference type="ARBA" id="ARBA00022571"/>
    </source>
</evidence>
<feature type="binding site" evidence="19">
    <location>
        <position position="299"/>
    </location>
    <ligand>
        <name>ATP</name>
        <dbReference type="ChEBI" id="CHEBI:30616"/>
        <label>1</label>
    </ligand>
</feature>
<comment type="catalytic activity">
    <reaction evidence="16 19">
        <text>hydrogencarbonate + L-glutamine + 2 ATP + H2O = carbamoyl phosphate + L-glutamate + 2 ADP + phosphate + 2 H(+)</text>
        <dbReference type="Rhea" id="RHEA:18633"/>
        <dbReference type="ChEBI" id="CHEBI:15377"/>
        <dbReference type="ChEBI" id="CHEBI:15378"/>
        <dbReference type="ChEBI" id="CHEBI:17544"/>
        <dbReference type="ChEBI" id="CHEBI:29985"/>
        <dbReference type="ChEBI" id="CHEBI:30616"/>
        <dbReference type="ChEBI" id="CHEBI:43474"/>
        <dbReference type="ChEBI" id="CHEBI:58228"/>
        <dbReference type="ChEBI" id="CHEBI:58359"/>
        <dbReference type="ChEBI" id="CHEBI:456216"/>
        <dbReference type="EC" id="6.3.5.5"/>
    </reaction>
</comment>
<dbReference type="FunFam" id="3.40.50.20:FF:000001">
    <property type="entry name" value="Carbamoyl-phosphate synthase large chain"/>
    <property type="match status" value="2"/>
</dbReference>
<dbReference type="InterPro" id="IPR006275">
    <property type="entry name" value="CPSase_lsu"/>
</dbReference>
<feature type="binding site" evidence="19">
    <location>
        <position position="844"/>
    </location>
    <ligand>
        <name>Mg(2+)</name>
        <dbReference type="ChEBI" id="CHEBI:18420"/>
        <label>3</label>
    </ligand>
</feature>
<feature type="binding site" evidence="19">
    <location>
        <position position="176"/>
    </location>
    <ligand>
        <name>ATP</name>
        <dbReference type="ChEBI" id="CHEBI:30616"/>
        <label>1</label>
    </ligand>
</feature>
<feature type="binding site" evidence="19">
    <location>
        <position position="215"/>
    </location>
    <ligand>
        <name>ATP</name>
        <dbReference type="ChEBI" id="CHEBI:30616"/>
        <label>1</label>
    </ligand>
</feature>
<feature type="binding site" evidence="19">
    <location>
        <position position="832"/>
    </location>
    <ligand>
        <name>ATP</name>
        <dbReference type="ChEBI" id="CHEBI:30616"/>
        <label>2</label>
    </ligand>
</feature>
<keyword evidence="5 19" id="KW-0055">Arginine biosynthesis</keyword>
<dbReference type="HAMAP" id="MF_01210_A">
    <property type="entry name" value="CPSase_L_chain_A"/>
    <property type="match status" value="1"/>
</dbReference>
<dbReference type="InterPro" id="IPR005480">
    <property type="entry name" value="CPSase_lsu_oligo"/>
</dbReference>
<dbReference type="SUPFAM" id="SSF56059">
    <property type="entry name" value="Glutathione synthetase ATP-binding domain-like"/>
    <property type="match status" value="2"/>
</dbReference>
<protein>
    <recommendedName>
        <fullName evidence="19">Carbamoyl phosphate synthase large chain</fullName>
        <ecNumber evidence="19">6.3.4.16</ecNumber>
        <ecNumber evidence="19">6.3.5.5</ecNumber>
    </recommendedName>
    <alternativeName>
        <fullName evidence="19">Carbamoyl phosphate synthetase ammonia chain</fullName>
    </alternativeName>
</protein>
<feature type="binding site" evidence="19">
    <location>
        <position position="299"/>
    </location>
    <ligand>
        <name>Mg(2+)</name>
        <dbReference type="ChEBI" id="CHEBI:18420"/>
        <label>1</label>
    </ligand>
</feature>
<feature type="domain" description="ATP-grasp" evidence="20">
    <location>
        <begin position="682"/>
        <end position="873"/>
    </location>
</feature>
<dbReference type="PROSITE" id="PS51855">
    <property type="entry name" value="MGS"/>
    <property type="match status" value="1"/>
</dbReference>
<dbReference type="PRINTS" id="PR00098">
    <property type="entry name" value="CPSASE"/>
</dbReference>
<evidence type="ECO:0000313" key="22">
    <source>
        <dbReference type="EMBL" id="XBH01395.1"/>
    </source>
</evidence>
<dbReference type="SUPFAM" id="SSF52335">
    <property type="entry name" value="Methylglyoxal synthase-like"/>
    <property type="match status" value="1"/>
</dbReference>
<evidence type="ECO:0000256" key="11">
    <source>
        <dbReference type="ARBA" id="ARBA00022840"/>
    </source>
</evidence>
<feature type="binding site" evidence="19">
    <location>
        <position position="208"/>
    </location>
    <ligand>
        <name>ATP</name>
        <dbReference type="ChEBI" id="CHEBI:30616"/>
        <label>1</label>
    </ligand>
</feature>
<feature type="binding site" evidence="19">
    <location>
        <position position="299"/>
    </location>
    <ligand>
        <name>Mn(2+)</name>
        <dbReference type="ChEBI" id="CHEBI:29035"/>
        <label>2</label>
    </ligand>
</feature>
<dbReference type="SMART" id="SM00851">
    <property type="entry name" value="MGS"/>
    <property type="match status" value="1"/>
</dbReference>
<feature type="binding site" evidence="19">
    <location>
        <position position="792"/>
    </location>
    <ligand>
        <name>ATP</name>
        <dbReference type="ChEBI" id="CHEBI:30616"/>
        <label>2</label>
    </ligand>
</feature>
<dbReference type="PANTHER" id="PTHR11405:SF53">
    <property type="entry name" value="CARBAMOYL-PHOSPHATE SYNTHASE [AMMONIA], MITOCHONDRIAL"/>
    <property type="match status" value="1"/>
</dbReference>
<keyword evidence="12" id="KW-0460">Magnesium</keyword>
<dbReference type="GO" id="GO:0004088">
    <property type="term" value="F:carbamoyl-phosphate synthase (glutamine-hydrolyzing) activity"/>
    <property type="evidence" value="ECO:0007669"/>
    <property type="project" value="UniProtKB-UniRule"/>
</dbReference>
<dbReference type="Pfam" id="PF02786">
    <property type="entry name" value="CPSase_L_D2"/>
    <property type="match status" value="2"/>
</dbReference>
<dbReference type="GO" id="GO:0005524">
    <property type="term" value="F:ATP binding"/>
    <property type="evidence" value="ECO:0007669"/>
    <property type="project" value="UniProtKB-UniRule"/>
</dbReference>
<evidence type="ECO:0000256" key="10">
    <source>
        <dbReference type="ARBA" id="ARBA00022741"/>
    </source>
</evidence>
<evidence type="ECO:0000256" key="12">
    <source>
        <dbReference type="ARBA" id="ARBA00022842"/>
    </source>
</evidence>
<feature type="binding site" evidence="19">
    <location>
        <position position="242"/>
    </location>
    <ligand>
        <name>ATP</name>
        <dbReference type="ChEBI" id="CHEBI:30616"/>
        <label>1</label>
    </ligand>
</feature>
<dbReference type="NCBIfam" id="TIGR01369">
    <property type="entry name" value="CPSaseII_lrg"/>
    <property type="match status" value="1"/>
</dbReference>
<comment type="domain">
    <text evidence="19">The large subunit is composed of 2 ATP-grasp domains that are involved in binding the 2 ATP molecules needed for carbamoyl phosphate synthesis. The N-terminal ATP-grasp domain (referred to as the carboxyphosphate synthetic component) catalyzes the ATP-dependent phosphorylation of hydrogencarbonate to carboxyphosphate and the subsequent nucleophilic attack by ammonia to form a carbamate intermediate. The C-terminal ATP-grasp domain (referred to as the carbamoyl phosphate synthetic component) then catalyzes the phosphorylation of carbamate with the second ATP to form the end product carbamoyl phosphate. The reactive and unstable enzyme intermediates are sequentially channeled from one active site to the next through the interior of the protein over a distance of at least 96 A.</text>
</comment>
<feature type="binding site" evidence="19">
    <location>
        <position position="846"/>
    </location>
    <ligand>
        <name>Mn(2+)</name>
        <dbReference type="ChEBI" id="CHEBI:29035"/>
        <label>4</label>
    </ligand>
</feature>
<dbReference type="EMBL" id="CP155447">
    <property type="protein sequence ID" value="XBH01395.1"/>
    <property type="molecule type" value="Genomic_DNA"/>
</dbReference>
<feature type="binding site" evidence="19">
    <location>
        <position position="844"/>
    </location>
    <ligand>
        <name>Mn(2+)</name>
        <dbReference type="ChEBI" id="CHEBI:29035"/>
        <label>4</label>
    </ligand>
</feature>
<dbReference type="NCBIfam" id="NF003671">
    <property type="entry name" value="PRK05294.1"/>
    <property type="match status" value="1"/>
</dbReference>
<dbReference type="PROSITE" id="PS51257">
    <property type="entry name" value="PROKAR_LIPOPROTEIN"/>
    <property type="match status" value="1"/>
</dbReference>
<feature type="binding site" evidence="19">
    <location>
        <position position="285"/>
    </location>
    <ligand>
        <name>ATP</name>
        <dbReference type="ChEBI" id="CHEBI:30616"/>
        <label>1</label>
    </ligand>
</feature>
<feature type="region of interest" description="Allosteric domain" evidence="19">
    <location>
        <begin position="940"/>
        <end position="1077"/>
    </location>
</feature>
<feature type="binding site" evidence="19">
    <location>
        <position position="210"/>
    </location>
    <ligand>
        <name>ATP</name>
        <dbReference type="ChEBI" id="CHEBI:30616"/>
        <label>1</label>
    </ligand>
</feature>
<dbReference type="Pfam" id="PF25596">
    <property type="entry name" value="CPSase_L_D1"/>
    <property type="match status" value="2"/>
</dbReference>
<feature type="binding site" evidence="19">
    <location>
        <position position="243"/>
    </location>
    <ligand>
        <name>ATP</name>
        <dbReference type="ChEBI" id="CHEBI:30616"/>
        <label>1</label>
    </ligand>
</feature>
<dbReference type="PROSITE" id="PS00867">
    <property type="entry name" value="CPSASE_2"/>
    <property type="match status" value="2"/>
</dbReference>
<dbReference type="Gene3D" id="1.10.1030.10">
    <property type="entry name" value="Carbamoyl-phosphate synthetase, large subunit oligomerisation domain"/>
    <property type="match status" value="1"/>
</dbReference>
<gene>
    <name evidence="19 22" type="primary">carB</name>
    <name evidence="22" type="ORF">V5E97_23920</name>
</gene>
<dbReference type="InterPro" id="IPR005479">
    <property type="entry name" value="CPAse_ATP-bd"/>
</dbReference>
<evidence type="ECO:0000256" key="16">
    <source>
        <dbReference type="ARBA" id="ARBA00048816"/>
    </source>
</evidence>
<dbReference type="SMART" id="SM01096">
    <property type="entry name" value="CPSase_L_D3"/>
    <property type="match status" value="1"/>
</dbReference>
<feature type="binding site" evidence="19">
    <location>
        <position position="832"/>
    </location>
    <ligand>
        <name>Mg(2+)</name>
        <dbReference type="ChEBI" id="CHEBI:18420"/>
        <label>3</label>
    </ligand>
</feature>
<feature type="binding site" evidence="19">
    <location>
        <position position="759"/>
    </location>
    <ligand>
        <name>ATP</name>
        <dbReference type="ChEBI" id="CHEBI:30616"/>
        <label>2</label>
    </ligand>
</feature>
<feature type="binding site" evidence="19">
    <location>
        <position position="718"/>
    </location>
    <ligand>
        <name>ATP</name>
        <dbReference type="ChEBI" id="CHEBI:30616"/>
        <label>2</label>
    </ligand>
</feature>
<dbReference type="Pfam" id="PF02142">
    <property type="entry name" value="MGS"/>
    <property type="match status" value="1"/>
</dbReference>
<proteinExistence type="inferred from homology"/>
<feature type="binding site" evidence="19">
    <location>
        <position position="757"/>
    </location>
    <ligand>
        <name>ATP</name>
        <dbReference type="ChEBI" id="CHEBI:30616"/>
        <label>2</label>
    </ligand>
</feature>
<feature type="binding site" evidence="19">
    <location>
        <position position="791"/>
    </location>
    <ligand>
        <name>ATP</name>
        <dbReference type="ChEBI" id="CHEBI:30616"/>
        <label>2</label>
    </ligand>
</feature>
<feature type="binding site" evidence="19">
    <location>
        <position position="846"/>
    </location>
    <ligand>
        <name>Mg(2+)</name>
        <dbReference type="ChEBI" id="CHEBI:18420"/>
        <label>4</label>
    </ligand>
</feature>
<feature type="binding site" evidence="19">
    <location>
        <position position="789"/>
    </location>
    <ligand>
        <name>ATP</name>
        <dbReference type="ChEBI" id="CHEBI:30616"/>
        <label>2</label>
    </ligand>
</feature>
<feature type="binding site" evidence="19">
    <location>
        <position position="844"/>
    </location>
    <ligand>
        <name>ATP</name>
        <dbReference type="ChEBI" id="CHEBI:30616"/>
        <label>2</label>
    </ligand>
</feature>
<dbReference type="HAMAP" id="MF_01210_B">
    <property type="entry name" value="CPSase_L_chain_B"/>
    <property type="match status" value="1"/>
</dbReference>
<organism evidence="22">
    <name type="scientific">Singulisphaera sp. Ch08</name>
    <dbReference type="NCBI Taxonomy" id="3120278"/>
    <lineage>
        <taxon>Bacteria</taxon>
        <taxon>Pseudomonadati</taxon>
        <taxon>Planctomycetota</taxon>
        <taxon>Planctomycetia</taxon>
        <taxon>Isosphaerales</taxon>
        <taxon>Isosphaeraceae</taxon>
        <taxon>Singulisphaera</taxon>
    </lineage>
</organism>
<evidence type="ECO:0000256" key="9">
    <source>
        <dbReference type="ARBA" id="ARBA00022737"/>
    </source>
</evidence>
<dbReference type="FunFam" id="1.10.1030.10:FF:000002">
    <property type="entry name" value="Carbamoyl-phosphate synthase large chain"/>
    <property type="match status" value="1"/>
</dbReference>
<dbReference type="InterPro" id="IPR036914">
    <property type="entry name" value="MGS-like_dom_sf"/>
</dbReference>
<feature type="binding site" evidence="19">
    <location>
        <position position="301"/>
    </location>
    <ligand>
        <name>Mn(2+)</name>
        <dbReference type="ChEBI" id="CHEBI:29035"/>
        <label>2</label>
    </ligand>
</feature>
<comment type="function">
    <text evidence="17 19">Large subunit of the glutamine-dependent carbamoyl phosphate synthetase (CPSase). CPSase catalyzes the formation of carbamoyl phosphate from the ammonia moiety of glutamine, carbonate, and phosphate donated by ATP, constituting the first step of 2 biosynthetic pathways, one leading to arginine and/or urea and the other to pyrimidine nucleotides. The large subunit (synthetase) binds the substrates ammonia (free or transferred from glutamine from the small subunit), hydrogencarbonate and ATP and carries out an ATP-coupled ligase reaction, activating hydrogencarbonate by forming carboxy phosphate which reacts with ammonia to form carbamoyl phosphate.</text>
</comment>
<evidence type="ECO:0000256" key="3">
    <source>
        <dbReference type="ARBA" id="ARBA00005077"/>
    </source>
</evidence>
<dbReference type="SUPFAM" id="SSF48108">
    <property type="entry name" value="Carbamoyl phosphate synthetase, large subunit connection domain"/>
    <property type="match status" value="1"/>
</dbReference>
<evidence type="ECO:0000256" key="14">
    <source>
        <dbReference type="ARBA" id="ARBA00023211"/>
    </source>
</evidence>
<dbReference type="EC" id="6.3.5.5" evidence="19"/>
<keyword evidence="8" id="KW-0479">Metal-binding</keyword>